<evidence type="ECO:0000313" key="3">
    <source>
        <dbReference type="Proteomes" id="UP001302072"/>
    </source>
</evidence>
<sequence>MNSLIGAPAAQFELLSRLLAEGPVTLDLLQTMVAAEIAGTPLACLLGDHLAARCELPATMPEAEQQVWREVLLHALRLPALQWEVAMLDLRRDLSHAQAQGHPLLSALRDALYRPQHMTRQAWQAMLAAEPLNDSLALALKLQHEELASFDMTARGEWAASQLRTLAPQADDTRVQTALRSMRQREQMERGLLDPRVGLQHLIEHNAAPISTIEPRSPLAAAAGPTPLINGDTSPTGCALGTLMVETALSATWAHEPNVTPVGRYNTAARLLTTVLYSPWNLMHVSQAVAAWGRPVTVDACMPAPADVPAATHAEAVNVFRTAVDGLSRHTTPNAVTDSTALMPCTPESRFMAGRDVEQSGQIVRFLHGQQREATTVKQARDALAHLFGMKAGSAPPPTSQNAPGTTLNPRDLRTAWQPPRARAGALTDEGQYPAVQPAAPTLLPGAGAQLYGQMAGPVPLLLMQGLIDHIPSRSWWHAIPGYTPHSAQGLLQSINDLLALGGEQPHGRPPGVDALERFFGTAQGTALFDALNQLPELSTWQEYEIERGGVEAQIYLFMRMLKQLMRAVHARSGTPNDAVHSQTEHDAYYALARIGLVAGELLTEYDDKAPDAGRTFFHRVVEKTRPPALRSPTPVNGTVIEQHAERMKNAQARFCPPVRNPELRQWWVETLDPLLGDDGFVALSDAGRCLAQIAEVYSRGLFGNPPAYWREVMPTMEEWRALADRLVGGQTLTPTWESAVGVYFHGAAGMLNEWTRRQQRRPLTPDELNLGVHLRRLIEPLQQLYSQLELSLQDADPWYADSLQHFQRFYQRVGNQLSPPGDVTASSSEVAPPLQLQQWVDAHGGHALAQAICTADALSLRDGLANAIQRALITVNAAGSNLDAWTLIVQGPRLLQQWLESAEGHTAVARWVDAVRDSTVHSGAVDKKARAGWQVHAALLRKAILSQLPPSVQQKIVALLEVPGLFAGGAAPVLTLAQALAEADPLLLREPEQALLLALALLPTEAPANAQRMALGFPLWPQQSPEVPATNGTGLLLERWFHPPAPGPVSTPLDTSALPELHTLLRHWGLDVLHSNDPDRALSPSDLWDVMSRTQGFAQLGQLLLNQTDWIGAHENSPASPQGAQIIVAQALLEHYVGHAQIDALRADLNNPAHVHRTFVQWQAHVGALLAKRQPHAPPAARGLLQWLLLSEVQQPALLVRNIPEGLSPASLAGSTFLHSVALLEALQPGASGRVSYMQVAGLAATLSAPSSQPGAHDDLHASWARAMLHPALLYAVAHGQLPGLTRLDQVTPAQASSALDYLKKAQDAHAAHLALIAQAPPTRRKIAEQKLRETGLDPALWSLPVDKIGTLVLGAHGITPGKTLQQQEDVVTLVIPEATIALDGSVKALLSVSDSLLDLIAADAYLCTGRSTTLQRFDDAFAMYRTAVEQGLAGLIEELLQTLSPEDQAVLRTSQCTPMQVHAFDQDATQGLLLRCQPGGNAEPVYFEILPRAGLIRRAVVDPHLGPCVDAQGLIDGSLAIHRADRLDAIRELQLTPLSGAASMSDPDAMHVLAVAAAKPLWDARLDEVKKLELNQLTPLEQVLDKEEALLKKVAEFTIPFFACGEDLMNGETGKAALDCSVDVLGNLIPGARFAGSMVHIVAAAGEHTVVSLAEHTGKALGTLAGELLRNSGAGLIHDLGKGAWRLGGQAWEQALRGAGWLRGVLRGERALGAAAHAVEAEVAVGTATQELLTSFELDFGIDDATVAVGQVDAGPMTLMISGPDGWYRFDPIAGAAYGPRLQQVSLVHPLPEFIPGEVVEDGVHLQLGDATDARFVEHGNNQWEVWIGDSRYLLNPSDGSLQLREVHGGEIGELQELDATGCREPRGVESVETAESAAGCIRPTQLRFVPDRLVPLPESPTSNELLPHAFGYRRYSPADMKPLDGFTLPSGKTQKPVMVHDGKLQKWDSRTSPQGREMPPKLEPLTPEEEQALGVPEQVKYLSRMEGKLVPDSLLGLDKDTSPFDRMRVNRKVPVISLGPIAEGVQDSRELRGVHMLVDGKPSIFIEPDRGVYYVAPVPDYSGDTLHFVPLTNPDDIAMYLRQSERNRLLRENPQSVQVQRNIAEMTFNYLRPGFEPHELELYDSYEKYAAYCEKNGKPNEVKQFAQRVFSGGPEQKEFVSLSRLLIPDWKALQACSQEELQHVADMLNSLLPVKGKEAEWVPLTADSLMLPETAQQLIKHVSGANFAYAEVKTTKGTIVIGSLSGGKLARRLNLNLPESTAGTRYVDARDAAVPENPAFATLPVLRTPEGRAIVFDRGGDSENWIFRYLLSLLDSKDPAVRLLASDILEVKLVSFLNTCSNCGGVVLPTVMQELAKRASKPKASVRYLLEYEK</sequence>
<feature type="compositionally biased region" description="Polar residues" evidence="1">
    <location>
        <begin position="400"/>
        <end position="409"/>
    </location>
</feature>
<feature type="region of interest" description="Disordered" evidence="1">
    <location>
        <begin position="1943"/>
        <end position="1966"/>
    </location>
</feature>
<dbReference type="EMBL" id="CP115541">
    <property type="protein sequence ID" value="WNH51690.1"/>
    <property type="molecule type" value="Genomic_DNA"/>
</dbReference>
<organism evidence="2 3">
    <name type="scientific">Stenotrophomonas oahuensis</name>
    <dbReference type="NCBI Taxonomy" id="3003271"/>
    <lineage>
        <taxon>Bacteria</taxon>
        <taxon>Pseudomonadati</taxon>
        <taxon>Pseudomonadota</taxon>
        <taxon>Gammaproteobacteria</taxon>
        <taxon>Lysobacterales</taxon>
        <taxon>Lysobacteraceae</taxon>
        <taxon>Stenotrophomonas</taxon>
    </lineage>
</organism>
<gene>
    <name evidence="2" type="ORF">PDM29_15255</name>
</gene>
<proteinExistence type="predicted"/>
<evidence type="ECO:0000313" key="2">
    <source>
        <dbReference type="EMBL" id="WNH51690.1"/>
    </source>
</evidence>
<feature type="compositionally biased region" description="Basic and acidic residues" evidence="1">
    <location>
        <begin position="1943"/>
        <end position="1952"/>
    </location>
</feature>
<protein>
    <submittedName>
        <fullName evidence="2">Uncharacterized protein</fullName>
    </submittedName>
</protein>
<reference evidence="2 3" key="1">
    <citation type="submission" date="2022-12" db="EMBL/GenBank/DDBJ databases">
        <title>Two new species, Stenotrophomonas aracearum and Stenotrophomonas oahuensis, isolated from Anthurium (Araceae family) in Hawaii.</title>
        <authorList>
            <person name="Chunag S.C."/>
            <person name="Dobhal S."/>
            <person name="Alvarez A."/>
            <person name="Arif M."/>
        </authorList>
    </citation>
    <scope>NUCLEOTIDE SEQUENCE [LARGE SCALE GENOMIC DNA]</scope>
    <source>
        <strain evidence="2 3">A5586</strain>
    </source>
</reference>
<name>A0ABY9YM29_9GAMM</name>
<dbReference type="Proteomes" id="UP001302072">
    <property type="component" value="Chromosome"/>
</dbReference>
<accession>A0ABY9YM29</accession>
<keyword evidence="3" id="KW-1185">Reference proteome</keyword>
<dbReference type="RefSeq" id="WP_311190921.1">
    <property type="nucleotide sequence ID" value="NZ_CP115541.1"/>
</dbReference>
<feature type="region of interest" description="Disordered" evidence="1">
    <location>
        <begin position="391"/>
        <end position="413"/>
    </location>
</feature>
<evidence type="ECO:0000256" key="1">
    <source>
        <dbReference type="SAM" id="MobiDB-lite"/>
    </source>
</evidence>